<name>A0A1C7MDB7_GRIFR</name>
<reference evidence="1 2" key="1">
    <citation type="submission" date="2016-03" db="EMBL/GenBank/DDBJ databases">
        <title>Whole genome sequencing of Grifola frondosa 9006-11.</title>
        <authorList>
            <person name="Min B."/>
            <person name="Park H."/>
            <person name="Kim J.-G."/>
            <person name="Cho H."/>
            <person name="Oh Y.-L."/>
            <person name="Kong W.-S."/>
            <person name="Choi I.-G."/>
        </authorList>
    </citation>
    <scope>NUCLEOTIDE SEQUENCE [LARGE SCALE GENOMIC DNA]</scope>
    <source>
        <strain evidence="1 2">9006-11</strain>
    </source>
</reference>
<accession>A0A1C7MDB7</accession>
<sequence length="279" mass="31263">MPLLRSLTLSGVYLRNALLLKHWYYDACVPLKPLLRISFLASVLASLSIPMQAYISIETVWDRPGWGTFVGVLRDPTALPHLTTLHHIELEAKDSDIVLLRTYQDNDMLAAPHFQLLMEKKCPTEPMHSHGLWYSLWSALDLSCVESLAVGDVVAQFDYYLWRNMLHRLQGLRTLKLIRLNSSSLIAALEALQTSQSTPCYFDGPLCTQLANIEVIGMGDDAELLSRFTHFLQVDAGCRSSLLSLDVSEVDNLREGVKALSMSKYWPNTLGADGNRTGI</sequence>
<evidence type="ECO:0000313" key="1">
    <source>
        <dbReference type="EMBL" id="OBZ72984.1"/>
    </source>
</evidence>
<organism evidence="1 2">
    <name type="scientific">Grifola frondosa</name>
    <name type="common">Maitake</name>
    <name type="synonym">Polyporus frondosus</name>
    <dbReference type="NCBI Taxonomy" id="5627"/>
    <lineage>
        <taxon>Eukaryota</taxon>
        <taxon>Fungi</taxon>
        <taxon>Dikarya</taxon>
        <taxon>Basidiomycota</taxon>
        <taxon>Agaricomycotina</taxon>
        <taxon>Agaricomycetes</taxon>
        <taxon>Polyporales</taxon>
        <taxon>Grifolaceae</taxon>
        <taxon>Grifola</taxon>
    </lineage>
</organism>
<comment type="caution">
    <text evidence="1">The sequence shown here is derived from an EMBL/GenBank/DDBJ whole genome shotgun (WGS) entry which is preliminary data.</text>
</comment>
<proteinExistence type="predicted"/>
<evidence type="ECO:0000313" key="2">
    <source>
        <dbReference type="Proteomes" id="UP000092993"/>
    </source>
</evidence>
<dbReference type="EMBL" id="LUGG01000007">
    <property type="protein sequence ID" value="OBZ72984.1"/>
    <property type="molecule type" value="Genomic_DNA"/>
</dbReference>
<gene>
    <name evidence="1" type="ORF">A0H81_06791</name>
</gene>
<keyword evidence="2" id="KW-1185">Reference proteome</keyword>
<protein>
    <submittedName>
        <fullName evidence="1">Uncharacterized protein</fullName>
    </submittedName>
</protein>
<dbReference type="AlphaFoldDB" id="A0A1C7MDB7"/>
<dbReference type="Proteomes" id="UP000092993">
    <property type="component" value="Unassembled WGS sequence"/>
</dbReference>